<keyword evidence="3" id="KW-1185">Reference proteome</keyword>
<accession>A0ABN1IVC0</accession>
<keyword evidence="1" id="KW-0732">Signal</keyword>
<reference evidence="2 3" key="1">
    <citation type="journal article" date="2019" name="Int. J. Syst. Evol. Microbiol.">
        <title>The Global Catalogue of Microorganisms (GCM) 10K type strain sequencing project: providing services to taxonomists for standard genome sequencing and annotation.</title>
        <authorList>
            <consortium name="The Broad Institute Genomics Platform"/>
            <consortium name="The Broad Institute Genome Sequencing Center for Infectious Disease"/>
            <person name="Wu L."/>
            <person name="Ma J."/>
        </authorList>
    </citation>
    <scope>NUCLEOTIDE SEQUENCE [LARGE SCALE GENOMIC DNA]</scope>
    <source>
        <strain evidence="2 3">JCM 15974</strain>
    </source>
</reference>
<gene>
    <name evidence="2" type="ORF">GCM10009430_24190</name>
</gene>
<dbReference type="RefSeq" id="WP_343912565.1">
    <property type="nucleotide sequence ID" value="NZ_BAAAGE010000002.1"/>
</dbReference>
<evidence type="ECO:0000256" key="1">
    <source>
        <dbReference type="SAM" id="SignalP"/>
    </source>
</evidence>
<feature type="signal peptide" evidence="1">
    <location>
        <begin position="1"/>
        <end position="22"/>
    </location>
</feature>
<name>A0ABN1IVC0_9FLAO</name>
<protein>
    <recommendedName>
        <fullName evidence="4">Lipoprotein</fullName>
    </recommendedName>
</protein>
<evidence type="ECO:0000313" key="2">
    <source>
        <dbReference type="EMBL" id="GAA0722111.1"/>
    </source>
</evidence>
<dbReference type="EMBL" id="BAAAGE010000002">
    <property type="protein sequence ID" value="GAA0722111.1"/>
    <property type="molecule type" value="Genomic_DNA"/>
</dbReference>
<feature type="chain" id="PRO_5045947126" description="Lipoprotein" evidence="1">
    <location>
        <begin position="23"/>
        <end position="171"/>
    </location>
</feature>
<dbReference type="Proteomes" id="UP001501758">
    <property type="component" value="Unassembled WGS sequence"/>
</dbReference>
<sequence>MKSTFKSLFGALFVSLCIVSCSDDTDVNQSTESIDRTAAFDLVGNKEQRTATIEEVNQIPEILEKANCTLHGDEGCSDDASSEFERYVRECTTYTRHWPPSNVVDTYFRSMVYYVDGDSDINLDHYQDDLQAHVTQIVGSAGAAFVDADIIYWECNDRQNNSCVIKYSVFR</sequence>
<comment type="caution">
    <text evidence="2">The sequence shown here is derived from an EMBL/GenBank/DDBJ whole genome shotgun (WGS) entry which is preliminary data.</text>
</comment>
<organism evidence="2 3">
    <name type="scientific">Aquimarina litoralis</name>
    <dbReference type="NCBI Taxonomy" id="584605"/>
    <lineage>
        <taxon>Bacteria</taxon>
        <taxon>Pseudomonadati</taxon>
        <taxon>Bacteroidota</taxon>
        <taxon>Flavobacteriia</taxon>
        <taxon>Flavobacteriales</taxon>
        <taxon>Flavobacteriaceae</taxon>
        <taxon>Aquimarina</taxon>
    </lineage>
</organism>
<evidence type="ECO:0000313" key="3">
    <source>
        <dbReference type="Proteomes" id="UP001501758"/>
    </source>
</evidence>
<proteinExistence type="predicted"/>
<evidence type="ECO:0008006" key="4">
    <source>
        <dbReference type="Google" id="ProtNLM"/>
    </source>
</evidence>